<evidence type="ECO:0000256" key="1">
    <source>
        <dbReference type="SAM" id="MobiDB-lite"/>
    </source>
</evidence>
<reference evidence="3 4" key="1">
    <citation type="submission" date="2016-03" db="EMBL/GenBank/DDBJ databases">
        <title>Complete genome sequence of a soil Actinobacterium, Nocardioides dokdonensis FR1436.</title>
        <authorList>
            <person name="Kwon S.-K."/>
            <person name="Kim K."/>
            <person name="Kim J.F."/>
        </authorList>
    </citation>
    <scope>NUCLEOTIDE SEQUENCE [LARGE SCALE GENOMIC DNA]</scope>
    <source>
        <strain evidence="3 4">FR1436</strain>
    </source>
</reference>
<keyword evidence="2" id="KW-0812">Transmembrane</keyword>
<feature type="region of interest" description="Disordered" evidence="1">
    <location>
        <begin position="1"/>
        <end position="20"/>
    </location>
</feature>
<dbReference type="Proteomes" id="UP000077868">
    <property type="component" value="Chromosome"/>
</dbReference>
<feature type="region of interest" description="Disordered" evidence="1">
    <location>
        <begin position="77"/>
        <end position="102"/>
    </location>
</feature>
<dbReference type="EMBL" id="CP015079">
    <property type="protein sequence ID" value="ANH37585.1"/>
    <property type="molecule type" value="Genomic_DNA"/>
</dbReference>
<gene>
    <name evidence="3" type="ORF">I601_1143</name>
</gene>
<feature type="transmembrane region" description="Helical" evidence="2">
    <location>
        <begin position="25"/>
        <end position="44"/>
    </location>
</feature>
<keyword evidence="4" id="KW-1185">Reference proteome</keyword>
<dbReference type="STRING" id="1300347.I601_1143"/>
<evidence type="ECO:0000313" key="3">
    <source>
        <dbReference type="EMBL" id="ANH37585.1"/>
    </source>
</evidence>
<evidence type="ECO:0000313" key="4">
    <source>
        <dbReference type="Proteomes" id="UP000077868"/>
    </source>
</evidence>
<keyword evidence="2" id="KW-0472">Membrane</keyword>
<feature type="transmembrane region" description="Helical" evidence="2">
    <location>
        <begin position="50"/>
        <end position="75"/>
    </location>
</feature>
<keyword evidence="2" id="KW-1133">Transmembrane helix</keyword>
<dbReference type="PATRIC" id="fig|1300347.3.peg.1144"/>
<dbReference type="AlphaFoldDB" id="A0A1A9GJD8"/>
<dbReference type="KEGG" id="ndk:I601_1143"/>
<proteinExistence type="predicted"/>
<evidence type="ECO:0000256" key="2">
    <source>
        <dbReference type="SAM" id="Phobius"/>
    </source>
</evidence>
<name>A0A1A9GJD8_9ACTN</name>
<protein>
    <submittedName>
        <fullName evidence="3">Uncharacterized protein</fullName>
    </submittedName>
</protein>
<accession>A0A1A9GJD8</accession>
<organism evidence="3 4">
    <name type="scientific">Nocardioides dokdonensis FR1436</name>
    <dbReference type="NCBI Taxonomy" id="1300347"/>
    <lineage>
        <taxon>Bacteria</taxon>
        <taxon>Bacillati</taxon>
        <taxon>Actinomycetota</taxon>
        <taxon>Actinomycetes</taxon>
        <taxon>Propionibacteriales</taxon>
        <taxon>Nocardioidaceae</taxon>
        <taxon>Nocardioides</taxon>
    </lineage>
</organism>
<sequence length="102" mass="10406">MTGVTEPVPPPGPSTTRPARLARRGGWTIAIATALALLLVRVTGDLQAPGMVLVGGLIWGGFLLLVALATHLGGLGEEDLRQEGRPGAGPTRPLGRGGSPLR</sequence>